<feature type="domain" description="Thiazole synthase ThiG" evidence="10">
    <location>
        <begin position="43"/>
        <end position="283"/>
    </location>
</feature>
<feature type="active site" description="Schiff-base intermediate with DXP" evidence="8">
    <location>
        <position position="130"/>
    </location>
</feature>
<evidence type="ECO:0000313" key="11">
    <source>
        <dbReference type="EMBL" id="KAA8831421.1"/>
    </source>
</evidence>
<keyword evidence="5 8" id="KW-0784">Thiamine biosynthesis</keyword>
<dbReference type="SUPFAM" id="SSF110399">
    <property type="entry name" value="ThiG-like"/>
    <property type="match status" value="1"/>
</dbReference>
<evidence type="ECO:0000313" key="12">
    <source>
        <dbReference type="Proteomes" id="UP000412028"/>
    </source>
</evidence>
<dbReference type="UniPathway" id="UPA00060"/>
<dbReference type="HAMAP" id="MF_00443">
    <property type="entry name" value="ThiG"/>
    <property type="match status" value="1"/>
</dbReference>
<dbReference type="InterPro" id="IPR013785">
    <property type="entry name" value="Aldolase_TIM"/>
</dbReference>
<dbReference type="AlphaFoldDB" id="A0A5M9ZUY7"/>
<evidence type="ECO:0000256" key="5">
    <source>
        <dbReference type="ARBA" id="ARBA00022977"/>
    </source>
</evidence>
<comment type="subcellular location">
    <subcellularLocation>
        <location evidence="8">Cytoplasm</location>
    </subcellularLocation>
</comment>
<reference evidence="11 12" key="1">
    <citation type="journal article" date="2019" name="Syst. Appl. Microbiol.">
        <title>Characterization of Bifidobacterium species in feaces of the Egyptian fruit bat: Description of B. vespertilionis sp. nov. and B. rousetti sp. nov.</title>
        <authorList>
            <person name="Modesto M."/>
            <person name="Satti M."/>
            <person name="Watanabe K."/>
            <person name="Puglisi E."/>
            <person name="Morelli L."/>
            <person name="Huang C.-H."/>
            <person name="Liou J.-S."/>
            <person name="Miyashita M."/>
            <person name="Tamura T."/>
            <person name="Saito S."/>
            <person name="Mori K."/>
            <person name="Huang L."/>
            <person name="Sciavilla P."/>
            <person name="Sandri C."/>
            <person name="Spiezio C."/>
            <person name="Vitali F."/>
            <person name="Cavalieri D."/>
            <person name="Perpetuini G."/>
            <person name="Tofalo R."/>
            <person name="Bonetti A."/>
            <person name="Arita M."/>
            <person name="Mattarelli P."/>
        </authorList>
    </citation>
    <scope>NUCLEOTIDE SEQUENCE [LARGE SCALE GENOMIC DNA]</scope>
    <source>
        <strain evidence="11 12">RST7</strain>
    </source>
</reference>
<gene>
    <name evidence="8" type="primary">thiG</name>
    <name evidence="11" type="ORF">EMO89_01390</name>
</gene>
<evidence type="ECO:0000256" key="6">
    <source>
        <dbReference type="ARBA" id="ARBA00023270"/>
    </source>
</evidence>
<dbReference type="Proteomes" id="UP000412028">
    <property type="component" value="Unassembled WGS sequence"/>
</dbReference>
<organism evidence="11 12">
    <name type="scientific">Bifidobacterium tissieri</name>
    <dbReference type="NCBI Taxonomy" id="1630162"/>
    <lineage>
        <taxon>Bacteria</taxon>
        <taxon>Bacillati</taxon>
        <taxon>Actinomycetota</taxon>
        <taxon>Actinomycetes</taxon>
        <taxon>Bifidobacteriales</taxon>
        <taxon>Bifidobacteriaceae</taxon>
        <taxon>Bifidobacterium</taxon>
    </lineage>
</organism>
<keyword evidence="8" id="KW-0963">Cytoplasm</keyword>
<feature type="binding site" evidence="8">
    <location>
        <begin position="217"/>
        <end position="218"/>
    </location>
    <ligand>
        <name>1-deoxy-D-xylulose 5-phosphate</name>
        <dbReference type="ChEBI" id="CHEBI:57792"/>
    </ligand>
</feature>
<comment type="subunit">
    <text evidence="8">Homotetramer. Forms heterodimers with either ThiH or ThiS.</text>
</comment>
<name>A0A5M9ZUY7_9BIFI</name>
<sequence length="289" mass="30735">MMIPNPVTEESVAATPLPPQPAVTNPVGTAAPMPEVVDKPLNLGGHEFESRFILGSGRYDLNLIKATVEHAGTQIVTMALRRAQTTENSVLDYIPEGITLLPNTSGARNAEEAVRIARLAREVCHTDFVKVEIEHETKYLLPDNAETIRATEMLAKEGFVVMPYMFPDPIAARQLEEAGAAAVMPLGSLIGSNMGLRMRDFIRIIIDNANVPVIIDAGIGRPSQACDAMEMGADAVMAYTAVASAGNIPLMARAFKDAIAAGRAAYLAGLGKVTEGQAVPSSPTTGYLH</sequence>
<evidence type="ECO:0000256" key="4">
    <source>
        <dbReference type="ARBA" id="ARBA00022679"/>
    </source>
</evidence>
<comment type="function">
    <text evidence="1 8">Catalyzes the rearrangement of 1-deoxy-D-xylulose 5-phosphate (DXP) to produce the thiazole phosphate moiety of thiamine. Sulfur is provided by the thiocarboxylate moiety of the carrier protein ThiS. In vitro, sulfur can be provided by H(2)S.</text>
</comment>
<dbReference type="OrthoDB" id="9805935at2"/>
<feature type="binding site" evidence="8">
    <location>
        <position position="191"/>
    </location>
    <ligand>
        <name>1-deoxy-D-xylulose 5-phosphate</name>
        <dbReference type="ChEBI" id="CHEBI:57792"/>
    </ligand>
</feature>
<dbReference type="InterPro" id="IPR033983">
    <property type="entry name" value="Thiazole_synthase_ThiG"/>
</dbReference>
<evidence type="ECO:0000256" key="7">
    <source>
        <dbReference type="ARBA" id="ARBA00049897"/>
    </source>
</evidence>
<evidence type="ECO:0000256" key="2">
    <source>
        <dbReference type="ARBA" id="ARBA00004948"/>
    </source>
</evidence>
<feature type="region of interest" description="Disordered" evidence="9">
    <location>
        <begin position="1"/>
        <end position="21"/>
    </location>
</feature>
<dbReference type="CDD" id="cd04728">
    <property type="entry name" value="ThiG"/>
    <property type="match status" value="1"/>
</dbReference>
<dbReference type="EC" id="2.8.1.10" evidence="3 8"/>
<feature type="binding site" evidence="8">
    <location>
        <begin position="239"/>
        <end position="240"/>
    </location>
    <ligand>
        <name>1-deoxy-D-xylulose 5-phosphate</name>
        <dbReference type="ChEBI" id="CHEBI:57792"/>
    </ligand>
</feature>
<proteinExistence type="inferred from homology"/>
<evidence type="ECO:0000259" key="10">
    <source>
        <dbReference type="Pfam" id="PF05690"/>
    </source>
</evidence>
<dbReference type="InterPro" id="IPR008867">
    <property type="entry name" value="ThiG"/>
</dbReference>
<evidence type="ECO:0000256" key="3">
    <source>
        <dbReference type="ARBA" id="ARBA00011960"/>
    </source>
</evidence>
<accession>A0A5M9ZUY7</accession>
<evidence type="ECO:0000256" key="9">
    <source>
        <dbReference type="SAM" id="MobiDB-lite"/>
    </source>
</evidence>
<keyword evidence="6 8" id="KW-0704">Schiff base</keyword>
<comment type="pathway">
    <text evidence="2 8">Cofactor biosynthesis; thiamine diphosphate biosynthesis.</text>
</comment>
<comment type="similarity">
    <text evidence="8">Belongs to the ThiG family.</text>
</comment>
<keyword evidence="4 8" id="KW-0808">Transferase</keyword>
<evidence type="ECO:0000256" key="1">
    <source>
        <dbReference type="ARBA" id="ARBA00002834"/>
    </source>
</evidence>
<dbReference type="PANTHER" id="PTHR34266">
    <property type="entry name" value="THIAZOLE SYNTHASE"/>
    <property type="match status" value="1"/>
</dbReference>
<dbReference type="GO" id="GO:0005737">
    <property type="term" value="C:cytoplasm"/>
    <property type="evidence" value="ECO:0007669"/>
    <property type="project" value="UniProtKB-SubCell"/>
</dbReference>
<dbReference type="EMBL" id="RZUI01000002">
    <property type="protein sequence ID" value="KAA8831421.1"/>
    <property type="molecule type" value="Genomic_DNA"/>
</dbReference>
<dbReference type="Gene3D" id="3.20.20.70">
    <property type="entry name" value="Aldolase class I"/>
    <property type="match status" value="1"/>
</dbReference>
<dbReference type="GO" id="GO:0009229">
    <property type="term" value="P:thiamine diphosphate biosynthetic process"/>
    <property type="evidence" value="ECO:0007669"/>
    <property type="project" value="UniProtKB-UniRule"/>
</dbReference>
<evidence type="ECO:0000256" key="8">
    <source>
        <dbReference type="HAMAP-Rule" id="MF_00443"/>
    </source>
</evidence>
<comment type="caution">
    <text evidence="11">The sequence shown here is derived from an EMBL/GenBank/DDBJ whole genome shotgun (WGS) entry which is preliminary data.</text>
</comment>
<comment type="catalytic activity">
    <reaction evidence="7 8">
        <text>[ThiS sulfur-carrier protein]-C-terminal-Gly-aminoethanethioate + 2-iminoacetate + 1-deoxy-D-xylulose 5-phosphate = [ThiS sulfur-carrier protein]-C-terminal Gly-Gly + 2-[(2R,5Z)-2-carboxy-4-methylthiazol-5(2H)-ylidene]ethyl phosphate + 2 H2O + H(+)</text>
        <dbReference type="Rhea" id="RHEA:26297"/>
        <dbReference type="Rhea" id="RHEA-COMP:12909"/>
        <dbReference type="Rhea" id="RHEA-COMP:19908"/>
        <dbReference type="ChEBI" id="CHEBI:15377"/>
        <dbReference type="ChEBI" id="CHEBI:15378"/>
        <dbReference type="ChEBI" id="CHEBI:57792"/>
        <dbReference type="ChEBI" id="CHEBI:62899"/>
        <dbReference type="ChEBI" id="CHEBI:77846"/>
        <dbReference type="ChEBI" id="CHEBI:90778"/>
        <dbReference type="ChEBI" id="CHEBI:232372"/>
        <dbReference type="EC" id="2.8.1.10"/>
    </reaction>
</comment>
<protein>
    <recommendedName>
        <fullName evidence="3 8">Thiazole synthase</fullName>
        <ecNumber evidence="3 8">2.8.1.10</ecNumber>
    </recommendedName>
</protein>
<dbReference type="Pfam" id="PF05690">
    <property type="entry name" value="ThiG"/>
    <property type="match status" value="1"/>
</dbReference>
<dbReference type="GO" id="GO:1990107">
    <property type="term" value="F:thiazole synthase activity"/>
    <property type="evidence" value="ECO:0007669"/>
    <property type="project" value="UniProtKB-EC"/>
</dbReference>
<dbReference type="PANTHER" id="PTHR34266:SF2">
    <property type="entry name" value="THIAZOLE SYNTHASE"/>
    <property type="match status" value="1"/>
</dbReference>